<accession>A0A3P3E2H9</accession>
<evidence type="ECO:0000313" key="3">
    <source>
        <dbReference type="Proteomes" id="UP000271590"/>
    </source>
</evidence>
<evidence type="ECO:0000256" key="1">
    <source>
        <dbReference type="SAM" id="MobiDB-lite"/>
    </source>
</evidence>
<sequence length="123" mass="13338">MDRNRSGYGAAQEKATTTRRISSGLTNVDDISPGRARLQHLLNNREIKMGQMAVMVSESEPGEFRFSLLGSVSGPTGLLSFRPFVSDQTAHSSEMEAWIAGACAVADYLVRPVGRPKEPAQVD</sequence>
<comment type="caution">
    <text evidence="2">The sequence shown here is derived from an EMBL/GenBank/DDBJ whole genome shotgun (WGS) entry which is preliminary data.</text>
</comment>
<proteinExistence type="predicted"/>
<name>A0A3P3E2H9_9BURK</name>
<dbReference type="RefSeq" id="WP_124962019.1">
    <property type="nucleotide sequence ID" value="NZ_RQXU01000038.1"/>
</dbReference>
<dbReference type="Proteomes" id="UP000271590">
    <property type="component" value="Unassembled WGS sequence"/>
</dbReference>
<evidence type="ECO:0000313" key="2">
    <source>
        <dbReference type="EMBL" id="RRH80474.1"/>
    </source>
</evidence>
<dbReference type="EMBL" id="RQXU01000038">
    <property type="protein sequence ID" value="RRH80474.1"/>
    <property type="molecule type" value="Genomic_DNA"/>
</dbReference>
<feature type="region of interest" description="Disordered" evidence="1">
    <location>
        <begin position="1"/>
        <end position="20"/>
    </location>
</feature>
<reference evidence="2 3" key="1">
    <citation type="submission" date="2018-11" db="EMBL/GenBank/DDBJ databases">
        <title>The genome of Variovorax sp T529.</title>
        <authorList>
            <person name="Gao J."/>
        </authorList>
    </citation>
    <scope>NUCLEOTIDE SEQUENCE [LARGE SCALE GENOMIC DNA]</scope>
    <source>
        <strain evidence="2 3">T529</strain>
    </source>
</reference>
<protein>
    <submittedName>
        <fullName evidence="2">Uncharacterized protein</fullName>
    </submittedName>
</protein>
<dbReference type="AlphaFoldDB" id="A0A3P3E2H9"/>
<organism evidence="2 3">
    <name type="scientific">Variovorax beijingensis</name>
    <dbReference type="NCBI Taxonomy" id="2496117"/>
    <lineage>
        <taxon>Bacteria</taxon>
        <taxon>Pseudomonadati</taxon>
        <taxon>Pseudomonadota</taxon>
        <taxon>Betaproteobacteria</taxon>
        <taxon>Burkholderiales</taxon>
        <taxon>Comamonadaceae</taxon>
        <taxon>Variovorax</taxon>
    </lineage>
</organism>
<gene>
    <name evidence="2" type="ORF">EH244_30460</name>
</gene>